<feature type="active site" description="Proton donor/acceptor" evidence="10">
    <location>
        <position position="679"/>
    </location>
</feature>
<dbReference type="NCBIfam" id="TIGR00068">
    <property type="entry name" value="glyox_I"/>
    <property type="match status" value="1"/>
</dbReference>
<reference evidence="14 16" key="1">
    <citation type="journal article" date="2011" name="Nature">
        <title>The Medicago genome provides insight into the evolution of rhizobial symbioses.</title>
        <authorList>
            <person name="Young N.D."/>
            <person name="Debelle F."/>
            <person name="Oldroyd G.E."/>
            <person name="Geurts R."/>
            <person name="Cannon S.B."/>
            <person name="Udvardi M.K."/>
            <person name="Benedito V.A."/>
            <person name="Mayer K.F."/>
            <person name="Gouzy J."/>
            <person name="Schoof H."/>
            <person name="Van de Peer Y."/>
            <person name="Proost S."/>
            <person name="Cook D.R."/>
            <person name="Meyers B.C."/>
            <person name="Spannagl M."/>
            <person name="Cheung F."/>
            <person name="De Mita S."/>
            <person name="Krishnakumar V."/>
            <person name="Gundlach H."/>
            <person name="Zhou S."/>
            <person name="Mudge J."/>
            <person name="Bharti A.K."/>
            <person name="Murray J.D."/>
            <person name="Naoumkina M.A."/>
            <person name="Rosen B."/>
            <person name="Silverstein K.A."/>
            <person name="Tang H."/>
            <person name="Rombauts S."/>
            <person name="Zhao P.X."/>
            <person name="Zhou P."/>
            <person name="Barbe V."/>
            <person name="Bardou P."/>
            <person name="Bechner M."/>
            <person name="Bellec A."/>
            <person name="Berger A."/>
            <person name="Berges H."/>
            <person name="Bidwell S."/>
            <person name="Bisseling T."/>
            <person name="Choisne N."/>
            <person name="Couloux A."/>
            <person name="Denny R."/>
            <person name="Deshpande S."/>
            <person name="Dai X."/>
            <person name="Doyle J.J."/>
            <person name="Dudez A.M."/>
            <person name="Farmer A.D."/>
            <person name="Fouteau S."/>
            <person name="Franken C."/>
            <person name="Gibelin C."/>
            <person name="Gish J."/>
            <person name="Goldstein S."/>
            <person name="Gonzalez A.J."/>
            <person name="Green P.J."/>
            <person name="Hallab A."/>
            <person name="Hartog M."/>
            <person name="Hua A."/>
            <person name="Humphray S.J."/>
            <person name="Jeong D.H."/>
            <person name="Jing Y."/>
            <person name="Jocker A."/>
            <person name="Kenton S.M."/>
            <person name="Kim D.J."/>
            <person name="Klee K."/>
            <person name="Lai H."/>
            <person name="Lang C."/>
            <person name="Lin S."/>
            <person name="Macmil S.L."/>
            <person name="Magdelenat G."/>
            <person name="Matthews L."/>
            <person name="McCorrison J."/>
            <person name="Monaghan E.L."/>
            <person name="Mun J.H."/>
            <person name="Najar F.Z."/>
            <person name="Nicholson C."/>
            <person name="Noirot C."/>
            <person name="O'Bleness M."/>
            <person name="Paule C.R."/>
            <person name="Poulain J."/>
            <person name="Prion F."/>
            <person name="Qin B."/>
            <person name="Qu C."/>
            <person name="Retzel E.F."/>
            <person name="Riddle C."/>
            <person name="Sallet E."/>
            <person name="Samain S."/>
            <person name="Samson N."/>
            <person name="Sanders I."/>
            <person name="Saurat O."/>
            <person name="Scarpelli C."/>
            <person name="Schiex T."/>
            <person name="Segurens B."/>
            <person name="Severin A.J."/>
            <person name="Sherrier D.J."/>
            <person name="Shi R."/>
            <person name="Sims S."/>
            <person name="Singer S.R."/>
            <person name="Sinharoy S."/>
            <person name="Sterck L."/>
            <person name="Viollet A."/>
            <person name="Wang B.B."/>
            <person name="Wang K."/>
            <person name="Wang M."/>
            <person name="Wang X."/>
            <person name="Warfsmann J."/>
            <person name="Weissenbach J."/>
            <person name="White D.D."/>
            <person name="White J.D."/>
            <person name="Wiley G.B."/>
            <person name="Wincker P."/>
            <person name="Xing Y."/>
            <person name="Yang L."/>
            <person name="Yao Z."/>
            <person name="Ying F."/>
            <person name="Zhai J."/>
            <person name="Zhou L."/>
            <person name="Zuber A."/>
            <person name="Denarie J."/>
            <person name="Dixon R.A."/>
            <person name="May G.D."/>
            <person name="Schwartz D.C."/>
            <person name="Rogers J."/>
            <person name="Quetier F."/>
            <person name="Town C.D."/>
            <person name="Roe B.A."/>
        </authorList>
    </citation>
    <scope>NUCLEOTIDE SEQUENCE [LARGE SCALE GENOMIC DNA]</scope>
    <source>
        <strain evidence="14">A17</strain>
        <strain evidence="15 16">cv. Jemalong A17</strain>
    </source>
</reference>
<organism evidence="14 16">
    <name type="scientific">Medicago truncatula</name>
    <name type="common">Barrel medic</name>
    <name type="synonym">Medicago tribuloides</name>
    <dbReference type="NCBI Taxonomy" id="3880"/>
    <lineage>
        <taxon>Eukaryota</taxon>
        <taxon>Viridiplantae</taxon>
        <taxon>Streptophyta</taxon>
        <taxon>Embryophyta</taxon>
        <taxon>Tracheophyta</taxon>
        <taxon>Spermatophyta</taxon>
        <taxon>Magnoliopsida</taxon>
        <taxon>eudicotyledons</taxon>
        <taxon>Gunneridae</taxon>
        <taxon>Pentapetalae</taxon>
        <taxon>rosids</taxon>
        <taxon>fabids</taxon>
        <taxon>Fabales</taxon>
        <taxon>Fabaceae</taxon>
        <taxon>Papilionoideae</taxon>
        <taxon>50 kb inversion clade</taxon>
        <taxon>NPAAA clade</taxon>
        <taxon>Hologalegina</taxon>
        <taxon>IRL clade</taxon>
        <taxon>Trifolieae</taxon>
        <taxon>Medicago</taxon>
    </lineage>
</organism>
<dbReference type="CDD" id="cd16358">
    <property type="entry name" value="GlxI_Ni"/>
    <property type="match status" value="1"/>
</dbReference>
<dbReference type="GO" id="GO:0046872">
    <property type="term" value="F:metal ion binding"/>
    <property type="evidence" value="ECO:0007669"/>
    <property type="project" value="UniProtKB-KW"/>
</dbReference>
<sequence>MHAIAMDVYGKRSLLTLMDKEKTEQQESPNIHLHVQIHSHREANEQDIQFSPPRPSTTFPQSPWTLSSLPPPSPSLLYHCIASLHRHEGNIYSIAVSKGFIFTGSNSSRIRVWKQPDCMDKGYLKSNSGEIRTILAYNNMVFSSHKDHKIRIWNFNVSENFKSKKVATLPKRSKNSFLNFSRTKNNNSHNHKHKDLVSCMAYYHSEGLLYTGSHDRTVKAWRISDRNCVDSFLAHEDHVNAILVNQDDGCVFTCSSDGSVKIWRRVYTENSHTLTMTLKFQHSPVNTLALSSSFNHCFLYSGSSDGMINFWEKERLCYRFNHGGFLQGHRFAVLCVETVGNMVFSGSEDTTIRVWRREEDSCYHECLMVLDGHRGPVRCLAACLEMEKVVVGFLVYSASLDQTFKVWRIKVFSEDENVCLDGDNNKCDGRVKKIREYDMSPVLSPSWVEKKLQGGNKETDKGRSVSFICITMISSLMLPSATTLRPCCSCSITPSSSSSSSRRIALFHLLTTGGIALPQSQLLGGKGSDLFQIAEANAAVNLAQPDQNLFNWVQNDNRRFLHVVYKVGDLDKTIKFYTECLGMKLLRKRDIPEDKYSNAFLGYGPEDSSFTVELTYNYGVDNYDIGTGFGHFGIIAEDVSKTVDIVKAKGGKVTREPGSVKGGSIVTASVEDPSGYRFELLERRPTREPLCKVMLRVGDLDRVIAFYEKAVGMKLLHKIDNPEEKYTVAKLGYGPEANGPVLQLTYNYGVTNYDKGNGYAQIAIGTDDVYKTAEAIKSCGGKIIREPGPLPGINTKIVVCLDPDGWKLVFVDNVDFLKELE</sequence>
<dbReference type="InterPro" id="IPR004361">
    <property type="entry name" value="Glyoxalase_1"/>
</dbReference>
<feature type="binding site" evidence="11">
    <location>
        <position position="631"/>
    </location>
    <ligand>
        <name>Zn(2+)</name>
        <dbReference type="ChEBI" id="CHEBI:29105"/>
        <note>ligand shared between dimeric partners</note>
    </ligand>
</feature>
<dbReference type="SUPFAM" id="SSF50978">
    <property type="entry name" value="WD40 repeat-like"/>
    <property type="match status" value="1"/>
</dbReference>
<dbReference type="InterPro" id="IPR004360">
    <property type="entry name" value="Glyas_Fos-R_dOase_dom"/>
</dbReference>
<name>A0A072V303_MEDTR</name>
<feature type="repeat" description="WD" evidence="12">
    <location>
        <begin position="232"/>
        <end position="263"/>
    </location>
</feature>
<dbReference type="SMR" id="A0A072V303"/>
<dbReference type="PROSITE" id="PS51819">
    <property type="entry name" value="VOC"/>
    <property type="match status" value="2"/>
</dbReference>
<dbReference type="HOGENOM" id="CLU_344670_0_0_1"/>
<comment type="pathway">
    <text evidence="2">Secondary metabolite metabolism; methylglyoxal degradation; (R)-lactate from methylglyoxal: step 1/2.</text>
</comment>
<evidence type="ECO:0000256" key="10">
    <source>
        <dbReference type="PIRSR" id="PIRSR604361-1"/>
    </source>
</evidence>
<dbReference type="InterPro" id="IPR029068">
    <property type="entry name" value="Glyas_Bleomycin-R_OHBP_Dase"/>
</dbReference>
<dbReference type="ExpressionAtlas" id="A0A072V303">
    <property type="expression patterns" value="differential"/>
</dbReference>
<evidence type="ECO:0000256" key="5">
    <source>
        <dbReference type="ARBA" id="ARBA00022723"/>
    </source>
</evidence>
<feature type="repeat" description="WD" evidence="12">
    <location>
        <begin position="190"/>
        <end position="231"/>
    </location>
</feature>
<protein>
    <recommendedName>
        <fullName evidence="4">lactoylglutathione lyase</fullName>
        <ecNumber evidence="4">4.4.1.5</ecNumber>
    </recommendedName>
    <alternativeName>
        <fullName evidence="8">Glyoxalase I</fullName>
    </alternativeName>
</protein>
<evidence type="ECO:0000256" key="4">
    <source>
        <dbReference type="ARBA" id="ARBA00012081"/>
    </source>
</evidence>
<dbReference type="PANTHER" id="PTHR46036:SF16">
    <property type="entry name" value="LYASE, PUTATIVE-RELATED"/>
    <property type="match status" value="1"/>
</dbReference>
<dbReference type="Gene3D" id="3.10.180.10">
    <property type="entry name" value="2,3-Dihydroxybiphenyl 1,2-Dioxygenase, domain 1"/>
    <property type="match status" value="2"/>
</dbReference>
<evidence type="ECO:0000256" key="12">
    <source>
        <dbReference type="PROSITE-ProRule" id="PRU00221"/>
    </source>
</evidence>
<dbReference type="AlphaFoldDB" id="A0A072V303"/>
<dbReference type="EMBL" id="CM001219">
    <property type="protein sequence ID" value="KEH36056.1"/>
    <property type="molecule type" value="Genomic_DNA"/>
</dbReference>
<dbReference type="Pfam" id="PF00400">
    <property type="entry name" value="WD40"/>
    <property type="match status" value="6"/>
</dbReference>
<keyword evidence="11" id="KW-0862">Zinc</keyword>
<proteinExistence type="inferred from homology"/>
<feature type="binding site" evidence="11">
    <location>
        <position position="679"/>
    </location>
    <ligand>
        <name>Zn(2+)</name>
        <dbReference type="ChEBI" id="CHEBI:29105"/>
        <note>ligand shared between dimeric partners</note>
    </ligand>
</feature>
<evidence type="ECO:0000313" key="15">
    <source>
        <dbReference type="EnsemblPlants" id="KEH36056"/>
    </source>
</evidence>
<dbReference type="EnsemblPlants" id="KEH36056">
    <property type="protein sequence ID" value="KEH36056"/>
    <property type="gene ID" value="MTR_3g110185"/>
</dbReference>
<comment type="cofactor">
    <cofactor evidence="11">
        <name>Zn(2+)</name>
        <dbReference type="ChEBI" id="CHEBI:29105"/>
    </cofactor>
    <text evidence="11">Binds 1 zinc ion per subunit. In the homodimer, two zinc ions are bound between subunits.</text>
</comment>
<evidence type="ECO:0000256" key="8">
    <source>
        <dbReference type="ARBA" id="ARBA00030537"/>
    </source>
</evidence>
<dbReference type="GO" id="GO:0019243">
    <property type="term" value="P:methylglyoxal catabolic process to D-lactate via S-lactoyl-glutathione"/>
    <property type="evidence" value="ECO:0007669"/>
    <property type="project" value="UniProtKB-ARBA"/>
</dbReference>
<dbReference type="InterPro" id="IPR015943">
    <property type="entry name" value="WD40/YVTN_repeat-like_dom_sf"/>
</dbReference>
<evidence type="ECO:0000256" key="1">
    <source>
        <dbReference type="ARBA" id="ARBA00003610"/>
    </source>
</evidence>
<feature type="binding site" evidence="11">
    <location>
        <position position="613"/>
    </location>
    <ligand>
        <name>Zn(2+)</name>
        <dbReference type="ChEBI" id="CHEBI:29105"/>
        <note>ligand shared between dimeric partners</note>
    </ligand>
</feature>
<dbReference type="PROSITE" id="PS50082">
    <property type="entry name" value="WD_REPEATS_2"/>
    <property type="match status" value="4"/>
</dbReference>
<keyword evidence="7 14" id="KW-0456">Lyase</keyword>
<dbReference type="SMART" id="SM00320">
    <property type="entry name" value="WD40"/>
    <property type="match status" value="7"/>
</dbReference>
<evidence type="ECO:0000256" key="2">
    <source>
        <dbReference type="ARBA" id="ARBA00005008"/>
    </source>
</evidence>
<feature type="repeat" description="WD" evidence="12">
    <location>
        <begin position="326"/>
        <end position="365"/>
    </location>
</feature>
<dbReference type="InterPro" id="IPR036322">
    <property type="entry name" value="WD40_repeat_dom_sf"/>
</dbReference>
<comment type="function">
    <text evidence="1">Catalyzes the conversion of hemimercaptal, formed from methylglyoxal and glutathione, to S-lactoylglutathione.</text>
</comment>
<dbReference type="Gene3D" id="2.130.10.10">
    <property type="entry name" value="YVTN repeat-like/Quinoprotein amine dehydrogenase"/>
    <property type="match status" value="3"/>
</dbReference>
<evidence type="ECO:0000256" key="9">
    <source>
        <dbReference type="ARBA" id="ARBA00048273"/>
    </source>
</evidence>
<evidence type="ECO:0000256" key="11">
    <source>
        <dbReference type="PIRSR" id="PIRSR604361-3"/>
    </source>
</evidence>
<dbReference type="CDD" id="cd00200">
    <property type="entry name" value="WD40"/>
    <property type="match status" value="1"/>
</dbReference>
<dbReference type="Pfam" id="PF00903">
    <property type="entry name" value="Glyoxalase"/>
    <property type="match status" value="2"/>
</dbReference>
<keyword evidence="5 11" id="KW-0479">Metal-binding</keyword>
<comment type="similarity">
    <text evidence="3">Belongs to the glyoxalase I family.</text>
</comment>
<gene>
    <name evidence="14" type="ordered locus">MTR_3g110185</name>
</gene>
<evidence type="ECO:0000256" key="6">
    <source>
        <dbReference type="ARBA" id="ARBA00022737"/>
    </source>
</evidence>
<dbReference type="EC" id="4.4.1.5" evidence="4"/>
<reference evidence="15" key="3">
    <citation type="submission" date="2015-04" db="UniProtKB">
        <authorList>
            <consortium name="EnsemblPlants"/>
        </authorList>
    </citation>
    <scope>IDENTIFICATION</scope>
    <source>
        <strain evidence="15">cv. Jemalong A17</strain>
    </source>
</reference>
<keyword evidence="6" id="KW-0677">Repeat</keyword>
<dbReference type="Proteomes" id="UP000002051">
    <property type="component" value="Chromosome 3"/>
</dbReference>
<evidence type="ECO:0000313" key="16">
    <source>
        <dbReference type="Proteomes" id="UP000002051"/>
    </source>
</evidence>
<comment type="catalytic activity">
    <reaction evidence="9">
        <text>(R)-S-lactoylglutathione = methylglyoxal + glutathione</text>
        <dbReference type="Rhea" id="RHEA:19069"/>
        <dbReference type="ChEBI" id="CHEBI:17158"/>
        <dbReference type="ChEBI" id="CHEBI:57474"/>
        <dbReference type="ChEBI" id="CHEBI:57925"/>
        <dbReference type="EC" id="4.4.1.5"/>
    </reaction>
</comment>
<dbReference type="GO" id="GO:0004462">
    <property type="term" value="F:lactoylglutathione lyase activity"/>
    <property type="evidence" value="ECO:0007669"/>
    <property type="project" value="UniProtKB-EC"/>
</dbReference>
<dbReference type="InterPro" id="IPR018146">
    <property type="entry name" value="Glyoxalase_1_CS"/>
</dbReference>
<feature type="repeat" description="WD" evidence="12">
    <location>
        <begin position="84"/>
        <end position="114"/>
    </location>
</feature>
<keyword evidence="12" id="KW-0853">WD repeat</keyword>
<evidence type="ECO:0000256" key="3">
    <source>
        <dbReference type="ARBA" id="ARBA00010363"/>
    </source>
</evidence>
<dbReference type="PROSITE" id="PS00934">
    <property type="entry name" value="GLYOXALASE_I_1"/>
    <property type="match status" value="1"/>
</dbReference>
<dbReference type="UniPathway" id="UPA00619">
    <property type="reaction ID" value="UER00675"/>
</dbReference>
<dbReference type="FunFam" id="3.10.180.10:FF:000004">
    <property type="entry name" value="Lactoylglutathione lyase"/>
    <property type="match status" value="1"/>
</dbReference>
<dbReference type="PROSITE" id="PS50294">
    <property type="entry name" value="WD_REPEATS_REGION"/>
    <property type="match status" value="2"/>
</dbReference>
<dbReference type="STRING" id="3880.A0A072V303"/>
<dbReference type="InterPro" id="IPR037523">
    <property type="entry name" value="VOC_core"/>
</dbReference>
<feature type="domain" description="VOC" evidence="13">
    <location>
        <begin position="689"/>
        <end position="813"/>
    </location>
</feature>
<evidence type="ECO:0000256" key="7">
    <source>
        <dbReference type="ARBA" id="ARBA00023239"/>
    </source>
</evidence>
<reference evidence="14 16" key="2">
    <citation type="journal article" date="2014" name="BMC Genomics">
        <title>An improved genome release (version Mt4.0) for the model legume Medicago truncatula.</title>
        <authorList>
            <person name="Tang H."/>
            <person name="Krishnakumar V."/>
            <person name="Bidwell S."/>
            <person name="Rosen B."/>
            <person name="Chan A."/>
            <person name="Zhou S."/>
            <person name="Gentzbittel L."/>
            <person name="Childs K.L."/>
            <person name="Yandell M."/>
            <person name="Gundlach H."/>
            <person name="Mayer K.F."/>
            <person name="Schwartz D.C."/>
            <person name="Town C.D."/>
        </authorList>
    </citation>
    <scope>GENOME REANNOTATION</scope>
    <source>
        <strain evidence="14">A17</strain>
        <strain evidence="15 16">cv. Jemalong A17</strain>
    </source>
</reference>
<dbReference type="InterPro" id="IPR001680">
    <property type="entry name" value="WD40_rpt"/>
</dbReference>
<keyword evidence="16" id="KW-1185">Reference proteome</keyword>
<feature type="domain" description="VOC" evidence="13">
    <location>
        <begin position="559"/>
        <end position="683"/>
    </location>
</feature>
<dbReference type="SUPFAM" id="SSF54593">
    <property type="entry name" value="Glyoxalase/Bleomycin resistance protein/Dihydroxybiphenyl dioxygenase"/>
    <property type="match status" value="2"/>
</dbReference>
<evidence type="ECO:0000259" key="13">
    <source>
        <dbReference type="PROSITE" id="PS51819"/>
    </source>
</evidence>
<dbReference type="PANTHER" id="PTHR46036">
    <property type="entry name" value="LACTOYLGLUTATHIONE LYASE"/>
    <property type="match status" value="1"/>
</dbReference>
<evidence type="ECO:0000313" key="14">
    <source>
        <dbReference type="EMBL" id="KEH36056.1"/>
    </source>
</evidence>
<accession>A0A072V303</accession>